<gene>
    <name evidence="1" type="ORF">A3A78_00090</name>
</gene>
<dbReference type="Proteomes" id="UP000176504">
    <property type="component" value="Unassembled WGS sequence"/>
</dbReference>
<evidence type="ECO:0008006" key="3">
    <source>
        <dbReference type="Google" id="ProtNLM"/>
    </source>
</evidence>
<protein>
    <recommendedName>
        <fullName evidence="3">DUF1573 domain-containing protein</fullName>
    </recommendedName>
</protein>
<dbReference type="InterPro" id="IPR011467">
    <property type="entry name" value="DUF1573"/>
</dbReference>
<dbReference type="Pfam" id="PF07610">
    <property type="entry name" value="DUF1573"/>
    <property type="match status" value="1"/>
</dbReference>
<accession>A0A1F4VEI8</accession>
<dbReference type="InterPro" id="IPR013783">
    <property type="entry name" value="Ig-like_fold"/>
</dbReference>
<sequence>MTKKLWMLFLLITVVAAGFFLKLNVGKKLTGDDLIIDSEVDLGQVNKDSKRVFKISLINPTPSNFTIARVYTSCGCTKVTLPENGTSQFTLKAGEVTYLSLEFDPSTMHQRGDEINHEAYILTTKPFEKEYKVKITGKII</sequence>
<proteinExistence type="predicted"/>
<name>A0A1F4VEI8_UNCKA</name>
<dbReference type="Gene3D" id="2.60.40.10">
    <property type="entry name" value="Immunoglobulins"/>
    <property type="match status" value="1"/>
</dbReference>
<organism evidence="1 2">
    <name type="scientific">candidate division WWE3 bacterium RIFCSPLOWO2_01_FULL_41_18</name>
    <dbReference type="NCBI Taxonomy" id="1802625"/>
    <lineage>
        <taxon>Bacteria</taxon>
        <taxon>Katanobacteria</taxon>
    </lineage>
</organism>
<reference evidence="1 2" key="1">
    <citation type="journal article" date="2016" name="Nat. Commun.">
        <title>Thousands of microbial genomes shed light on interconnected biogeochemical processes in an aquifer system.</title>
        <authorList>
            <person name="Anantharaman K."/>
            <person name="Brown C.T."/>
            <person name="Hug L.A."/>
            <person name="Sharon I."/>
            <person name="Castelle C.J."/>
            <person name="Probst A.J."/>
            <person name="Thomas B.C."/>
            <person name="Singh A."/>
            <person name="Wilkins M.J."/>
            <person name="Karaoz U."/>
            <person name="Brodie E.L."/>
            <person name="Williams K.H."/>
            <person name="Hubbard S.S."/>
            <person name="Banfield J.F."/>
        </authorList>
    </citation>
    <scope>NUCLEOTIDE SEQUENCE [LARGE SCALE GENOMIC DNA]</scope>
</reference>
<comment type="caution">
    <text evidence="1">The sequence shown here is derived from an EMBL/GenBank/DDBJ whole genome shotgun (WGS) entry which is preliminary data.</text>
</comment>
<evidence type="ECO:0000313" key="2">
    <source>
        <dbReference type="Proteomes" id="UP000176504"/>
    </source>
</evidence>
<dbReference type="AlphaFoldDB" id="A0A1F4VEI8"/>
<evidence type="ECO:0000313" key="1">
    <source>
        <dbReference type="EMBL" id="OGC55350.1"/>
    </source>
</evidence>
<dbReference type="EMBL" id="MEVI01000002">
    <property type="protein sequence ID" value="OGC55350.1"/>
    <property type="molecule type" value="Genomic_DNA"/>
</dbReference>